<gene>
    <name evidence="3" type="ORF">FED44_23210</name>
</gene>
<proteinExistence type="predicted"/>
<reference evidence="3" key="1">
    <citation type="submission" date="2019-05" db="EMBL/GenBank/DDBJ databases">
        <title>Isolation, diversity and antifungal activity of Actinobacteria from wheat.</title>
        <authorList>
            <person name="Yu B."/>
        </authorList>
    </citation>
    <scope>NUCLEOTIDE SEQUENCE [LARGE SCALE GENOMIC DNA]</scope>
    <source>
        <strain evidence="3">NEAU-HEGS1-5</strain>
    </source>
</reference>
<dbReference type="AlphaFoldDB" id="A0A5R8YS08"/>
<keyword evidence="4" id="KW-1185">Reference proteome</keyword>
<comment type="caution">
    <text evidence="3">The sequence shown here is derived from an EMBL/GenBank/DDBJ whole genome shotgun (WGS) entry which is preliminary data.</text>
</comment>
<feature type="region of interest" description="Disordered" evidence="1">
    <location>
        <begin position="153"/>
        <end position="172"/>
    </location>
</feature>
<protein>
    <submittedName>
        <fullName evidence="3">Uncharacterized protein</fullName>
    </submittedName>
</protein>
<feature type="chain" id="PRO_5024318839" evidence="2">
    <location>
        <begin position="25"/>
        <end position="172"/>
    </location>
</feature>
<dbReference type="EMBL" id="VANP01000009">
    <property type="protein sequence ID" value="TLP56241.1"/>
    <property type="molecule type" value="Genomic_DNA"/>
</dbReference>
<feature type="signal peptide" evidence="2">
    <location>
        <begin position="1"/>
        <end position="24"/>
    </location>
</feature>
<evidence type="ECO:0000313" key="4">
    <source>
        <dbReference type="Proteomes" id="UP000309033"/>
    </source>
</evidence>
<evidence type="ECO:0000256" key="1">
    <source>
        <dbReference type="SAM" id="MobiDB-lite"/>
    </source>
</evidence>
<organism evidence="3 4">
    <name type="scientific">Microbispora triticiradicis</name>
    <dbReference type="NCBI Taxonomy" id="2200763"/>
    <lineage>
        <taxon>Bacteria</taxon>
        <taxon>Bacillati</taxon>
        <taxon>Actinomycetota</taxon>
        <taxon>Actinomycetes</taxon>
        <taxon>Streptosporangiales</taxon>
        <taxon>Streptosporangiaceae</taxon>
        <taxon>Microbispora</taxon>
    </lineage>
</organism>
<name>A0A5R8YS08_9ACTN</name>
<dbReference type="OrthoDB" id="3540839at2"/>
<evidence type="ECO:0000256" key="2">
    <source>
        <dbReference type="SAM" id="SignalP"/>
    </source>
</evidence>
<dbReference type="PROSITE" id="PS51257">
    <property type="entry name" value="PROKAR_LIPOPROTEIN"/>
    <property type="match status" value="1"/>
</dbReference>
<sequence length="172" mass="18278">MLPIVRRIAVTVVAALLMAGCAFAPEQPKPPPAVVFTPEMAESVLQKVVAGVGKSGVAGFCSKFARSIGTCEALLKDALGQCLLPGDRPTVKRSVHLPATGTYEETWQLVVEGRTLDGQKYVSDFPIVLSAGAPKAVLGIYWTGQGYGRNMDVPPKYTVPPQNACPRPSNQK</sequence>
<evidence type="ECO:0000313" key="3">
    <source>
        <dbReference type="EMBL" id="TLP56241.1"/>
    </source>
</evidence>
<dbReference type="Proteomes" id="UP000309033">
    <property type="component" value="Unassembled WGS sequence"/>
</dbReference>
<accession>A0A5R8YS08</accession>
<keyword evidence="2" id="KW-0732">Signal</keyword>